<keyword evidence="5" id="KW-0687">Ribonucleoprotein</keyword>
<dbReference type="SUPFAM" id="SSF46946">
    <property type="entry name" value="S13-like H2TH domain"/>
    <property type="match status" value="1"/>
</dbReference>
<evidence type="ECO:0000256" key="1">
    <source>
        <dbReference type="ARBA" id="ARBA00004173"/>
    </source>
</evidence>
<dbReference type="AlphaFoldDB" id="A0A2N5S083"/>
<evidence type="ECO:0000256" key="2">
    <source>
        <dbReference type="ARBA" id="ARBA00008080"/>
    </source>
</evidence>
<dbReference type="FunFam" id="4.10.910.10:FF:000004">
    <property type="entry name" value="Small subunit ribosomal protein S13"/>
    <property type="match status" value="1"/>
</dbReference>
<dbReference type="GO" id="GO:0003735">
    <property type="term" value="F:structural constituent of ribosome"/>
    <property type="evidence" value="ECO:0007669"/>
    <property type="project" value="InterPro"/>
</dbReference>
<sequence length="204" mass="22288">MFILGVNIPEHKLVRIGLTRIVGIGHYTANLICARLQIHKALTVGELSEHQIGRLSALLSSPPTTPPPNHPVAALDGIPAPSTLDFEAAGPVPPQPRLLSLDQDPLQRLLIESDLRREVRANIAHHRAIGSYKGKRHALGFPVNGQRTHTNAKTARKLNKVERRAFHTCSSSHDSLAYSSLTTQLLLIDSLFGFSSPRKHAPSL</sequence>
<organism evidence="8 9">
    <name type="scientific">Puccinia coronata f. sp. avenae</name>
    <dbReference type="NCBI Taxonomy" id="200324"/>
    <lineage>
        <taxon>Eukaryota</taxon>
        <taxon>Fungi</taxon>
        <taxon>Dikarya</taxon>
        <taxon>Basidiomycota</taxon>
        <taxon>Pucciniomycotina</taxon>
        <taxon>Pucciniomycetes</taxon>
        <taxon>Pucciniales</taxon>
        <taxon>Pucciniaceae</taxon>
        <taxon>Puccinia</taxon>
    </lineage>
</organism>
<name>A0A2N5S083_9BASI</name>
<comment type="subcellular location">
    <subcellularLocation>
        <location evidence="1">Mitochondrion</location>
    </subcellularLocation>
</comment>
<dbReference type="FunFam" id="1.10.8.50:FF:000001">
    <property type="entry name" value="30S ribosomal protein S13"/>
    <property type="match status" value="1"/>
</dbReference>
<evidence type="ECO:0000313" key="9">
    <source>
        <dbReference type="Proteomes" id="UP000235388"/>
    </source>
</evidence>
<dbReference type="GO" id="GO:0005739">
    <property type="term" value="C:mitochondrion"/>
    <property type="evidence" value="ECO:0007669"/>
    <property type="project" value="UniProtKB-SubCell"/>
</dbReference>
<dbReference type="GO" id="GO:0015935">
    <property type="term" value="C:small ribosomal subunit"/>
    <property type="evidence" value="ECO:0007669"/>
    <property type="project" value="TreeGrafter"/>
</dbReference>
<dbReference type="EMBL" id="PGCJ01001295">
    <property type="protein sequence ID" value="PLW06658.1"/>
    <property type="molecule type" value="Genomic_DNA"/>
</dbReference>
<keyword evidence="9" id="KW-1185">Reference proteome</keyword>
<dbReference type="GO" id="GO:0006412">
    <property type="term" value="P:translation"/>
    <property type="evidence" value="ECO:0007669"/>
    <property type="project" value="InterPro"/>
</dbReference>
<dbReference type="InterPro" id="IPR027437">
    <property type="entry name" value="Rbsml_uS13_C"/>
</dbReference>
<dbReference type="PANTHER" id="PTHR10871:SF1">
    <property type="entry name" value="SMALL RIBOSOMAL SUBUNIT PROTEIN US13M"/>
    <property type="match status" value="1"/>
</dbReference>
<dbReference type="Gene3D" id="1.10.8.50">
    <property type="match status" value="1"/>
</dbReference>
<evidence type="ECO:0000256" key="7">
    <source>
        <dbReference type="ARBA" id="ARBA00040757"/>
    </source>
</evidence>
<evidence type="ECO:0000313" key="8">
    <source>
        <dbReference type="EMBL" id="PLW06658.1"/>
    </source>
</evidence>
<dbReference type="PANTHER" id="PTHR10871">
    <property type="entry name" value="30S RIBOSOMAL PROTEIN S13/40S RIBOSOMAL PROTEIN S18"/>
    <property type="match status" value="1"/>
</dbReference>
<keyword evidence="3" id="KW-0689">Ribosomal protein</keyword>
<evidence type="ECO:0000256" key="6">
    <source>
        <dbReference type="ARBA" id="ARBA00037226"/>
    </source>
</evidence>
<dbReference type="Pfam" id="PF00416">
    <property type="entry name" value="Ribosomal_S13"/>
    <property type="match status" value="2"/>
</dbReference>
<dbReference type="InterPro" id="IPR010979">
    <property type="entry name" value="Ribosomal_uS13-like_H2TH"/>
</dbReference>
<dbReference type="InterPro" id="IPR001892">
    <property type="entry name" value="Ribosomal_uS13"/>
</dbReference>
<accession>A0A2N5S083</accession>
<evidence type="ECO:0000256" key="4">
    <source>
        <dbReference type="ARBA" id="ARBA00023128"/>
    </source>
</evidence>
<dbReference type="GO" id="GO:0003723">
    <property type="term" value="F:RNA binding"/>
    <property type="evidence" value="ECO:0007669"/>
    <property type="project" value="InterPro"/>
</dbReference>
<comment type="caution">
    <text evidence="8">The sequence shown here is derived from an EMBL/GenBank/DDBJ whole genome shotgun (WGS) entry which is preliminary data.</text>
</comment>
<dbReference type="InterPro" id="IPR018269">
    <property type="entry name" value="Ribosomal_uS13_CS"/>
</dbReference>
<gene>
    <name evidence="8" type="ORF">PCANC_25891</name>
</gene>
<dbReference type="OrthoDB" id="525520at2759"/>
<evidence type="ECO:0000256" key="5">
    <source>
        <dbReference type="ARBA" id="ARBA00023274"/>
    </source>
</evidence>
<dbReference type="Proteomes" id="UP000235388">
    <property type="component" value="Unassembled WGS sequence"/>
</dbReference>
<keyword evidence="4" id="KW-0496">Mitochondrion</keyword>
<evidence type="ECO:0000256" key="3">
    <source>
        <dbReference type="ARBA" id="ARBA00022980"/>
    </source>
</evidence>
<proteinExistence type="inferred from homology"/>
<dbReference type="STRING" id="200324.A0A2N5S083"/>
<reference evidence="8 9" key="1">
    <citation type="submission" date="2017-11" db="EMBL/GenBank/DDBJ databases">
        <title>De novo assembly and phasing of dikaryotic genomes from two isolates of Puccinia coronata f. sp. avenae, the causal agent of oat crown rust.</title>
        <authorList>
            <person name="Miller M.E."/>
            <person name="Zhang Y."/>
            <person name="Omidvar V."/>
            <person name="Sperschneider J."/>
            <person name="Schwessinger B."/>
            <person name="Raley C."/>
            <person name="Palmer J.M."/>
            <person name="Garnica D."/>
            <person name="Upadhyaya N."/>
            <person name="Rathjen J."/>
            <person name="Taylor J.M."/>
            <person name="Park R.F."/>
            <person name="Dodds P.N."/>
            <person name="Hirsch C.D."/>
            <person name="Kianian S.F."/>
            <person name="Figueroa M."/>
        </authorList>
    </citation>
    <scope>NUCLEOTIDE SEQUENCE [LARGE SCALE GENOMIC DNA]</scope>
    <source>
        <strain evidence="8">12NC29</strain>
    </source>
</reference>
<protein>
    <recommendedName>
        <fullName evidence="7">Small ribosomal subunit protein uS13m</fullName>
    </recommendedName>
</protein>
<comment type="similarity">
    <text evidence="2">Belongs to the universal ribosomal protein uS13 family.</text>
</comment>
<dbReference type="Gene3D" id="4.10.910.10">
    <property type="entry name" value="30s ribosomal protein s13, domain 2"/>
    <property type="match status" value="1"/>
</dbReference>
<dbReference type="PROSITE" id="PS00646">
    <property type="entry name" value="RIBOSOMAL_S13_1"/>
    <property type="match status" value="1"/>
</dbReference>
<dbReference type="PROSITE" id="PS50159">
    <property type="entry name" value="RIBOSOMAL_S13_2"/>
    <property type="match status" value="1"/>
</dbReference>
<comment type="function">
    <text evidence="6">Component of the mitochondrial ribosome (mitoribosome), a dedicated translation machinery responsible for the synthesis of mitochondrial genome-encoded proteins, including at least some of the essential transmembrane subunits of the mitochondrial respiratory chain. The mitoribosomes are attached to the mitochondrial inner membrane and translation products are cotranslationally integrated into the membrane.</text>
</comment>